<evidence type="ECO:0000259" key="1">
    <source>
        <dbReference type="Pfam" id="PF05168"/>
    </source>
</evidence>
<dbReference type="Pfam" id="PF05168">
    <property type="entry name" value="HEPN"/>
    <property type="match status" value="1"/>
</dbReference>
<dbReference type="EMBL" id="VSSQ01005294">
    <property type="protein sequence ID" value="MPM28589.1"/>
    <property type="molecule type" value="Genomic_DNA"/>
</dbReference>
<dbReference type="Gene3D" id="1.20.120.330">
    <property type="entry name" value="Nucleotidyltransferases domain 2"/>
    <property type="match status" value="1"/>
</dbReference>
<feature type="domain" description="HEPN" evidence="1">
    <location>
        <begin position="10"/>
        <end position="129"/>
    </location>
</feature>
<organism evidence="2">
    <name type="scientific">bioreactor metagenome</name>
    <dbReference type="NCBI Taxonomy" id="1076179"/>
    <lineage>
        <taxon>unclassified sequences</taxon>
        <taxon>metagenomes</taxon>
        <taxon>ecological metagenomes</taxon>
    </lineage>
</organism>
<gene>
    <name evidence="2" type="ORF">SDC9_75115</name>
</gene>
<name>A0A644YJT0_9ZZZZ</name>
<dbReference type="AlphaFoldDB" id="A0A644YJT0"/>
<evidence type="ECO:0000313" key="2">
    <source>
        <dbReference type="EMBL" id="MPM28589.1"/>
    </source>
</evidence>
<dbReference type="SUPFAM" id="SSF81593">
    <property type="entry name" value="Nucleotidyltransferase substrate binding subunit/domain"/>
    <property type="match status" value="1"/>
</dbReference>
<comment type="caution">
    <text evidence="2">The sequence shown here is derived from an EMBL/GenBank/DDBJ whole genome shotgun (WGS) entry which is preliminary data.</text>
</comment>
<sequence>MNRLDKCGYWLMLSDYDLGTIDALIAGRRWVYVAYLCQQAVERQLKAMYVYYIDSEPPKTHNVNFLFSKVVDSEPFKKEADQSRLAAGRIACEDYLMDAMFYYMSDYPFSYKNISGRFVGEALALELYKKTKENVAWLRGFLPNVEIPQIPER</sequence>
<protein>
    <recommendedName>
        <fullName evidence="1">HEPN domain-containing protein</fullName>
    </recommendedName>
</protein>
<proteinExistence type="predicted"/>
<reference evidence="2" key="1">
    <citation type="submission" date="2019-08" db="EMBL/GenBank/DDBJ databases">
        <authorList>
            <person name="Kucharzyk K."/>
            <person name="Murdoch R.W."/>
            <person name="Higgins S."/>
            <person name="Loffler F."/>
        </authorList>
    </citation>
    <scope>NUCLEOTIDE SEQUENCE</scope>
</reference>
<accession>A0A644YJT0</accession>
<dbReference type="InterPro" id="IPR007842">
    <property type="entry name" value="HEPN_dom"/>
</dbReference>